<dbReference type="PRINTS" id="PR00260">
    <property type="entry name" value="CHEMTRNSDUCR"/>
</dbReference>
<keyword evidence="7 12" id="KW-1133">Transmembrane helix</keyword>
<evidence type="ECO:0000256" key="4">
    <source>
        <dbReference type="ARBA" id="ARBA00022500"/>
    </source>
</evidence>
<evidence type="ECO:0000256" key="12">
    <source>
        <dbReference type="SAM" id="Phobius"/>
    </source>
</evidence>
<dbReference type="AlphaFoldDB" id="A0A5E4TNJ9"/>
<dbReference type="SUPFAM" id="SSF47170">
    <property type="entry name" value="Aspartate receptor, ligand-binding domain"/>
    <property type="match status" value="1"/>
</dbReference>
<dbReference type="CDD" id="cd06225">
    <property type="entry name" value="HAMP"/>
    <property type="match status" value="1"/>
</dbReference>
<keyword evidence="3" id="KW-0488">Methylation</keyword>
<reference evidence="15 16" key="1">
    <citation type="submission" date="2019-08" db="EMBL/GenBank/DDBJ databases">
        <authorList>
            <person name="Peeters C."/>
        </authorList>
    </citation>
    <scope>NUCLEOTIDE SEQUENCE [LARGE SCALE GENOMIC DNA]</scope>
    <source>
        <strain evidence="15 16">LMG 31111</strain>
    </source>
</reference>
<feature type="domain" description="Methyl-accepting transducer" evidence="13">
    <location>
        <begin position="268"/>
        <end position="497"/>
    </location>
</feature>
<protein>
    <submittedName>
        <fullName evidence="15">Methyl-accepting chemotaxis sensory transducer</fullName>
    </submittedName>
</protein>
<dbReference type="PANTHER" id="PTHR43531">
    <property type="entry name" value="PROTEIN ICFG"/>
    <property type="match status" value="1"/>
</dbReference>
<organism evidence="15 16">
    <name type="scientific">Pandoraea communis</name>
    <dbReference type="NCBI Taxonomy" id="2508297"/>
    <lineage>
        <taxon>Bacteria</taxon>
        <taxon>Pseudomonadati</taxon>
        <taxon>Pseudomonadota</taxon>
        <taxon>Betaproteobacteria</taxon>
        <taxon>Burkholderiales</taxon>
        <taxon>Burkholderiaceae</taxon>
        <taxon>Pandoraea</taxon>
    </lineage>
</organism>
<sequence>MRFSRLSINGRLAASMAFLGVLLIAIGAFGLVGMHDSNDANRVTYAEQMPKSIAVGEMTILVGRQRTSLDRAAINPGSDDAKLMYSKEKEVAAGAEEAWAHYLKLPRDAGEDKLAAEVTTQYRATQDALTQFREATVRGDRDDILKLMVNVGTIYTRMQTAAQALKTYQLNQAKETFDAAQGHYQLFRAGSILAILIGVLAATLSWLMLRRAILGPVNEAIGHFEAIAHGDLTHDIQVRSQDEMGRMLQGLVAMQASLTHTVESIRDGSVAIANATREVAAGNADLSARTEGQAASVEETASSAEELASTVRQNAENAERASELSSSASGIARKGHDVVSSVVNTMDEISKGSAAISEITSMIEGIAFQTNILALNAAVEAARAGEQGRGFAVVAGEVRTLAQRSSAAAKEIKELIENSTQRIATGAGQVQQAGATMNEIIDAVSRVRAIMDEITAASREQSQGVGQVSVAVNEMDQGLQQNAALVEQSAAAARALQEQAQALASTAAFFRLRADGIGARSTGPRQDEPALAQDSALRLVA</sequence>
<evidence type="ECO:0000256" key="9">
    <source>
        <dbReference type="ARBA" id="ARBA00023224"/>
    </source>
</evidence>
<dbReference type="SMART" id="SM00283">
    <property type="entry name" value="MA"/>
    <property type="match status" value="1"/>
</dbReference>
<evidence type="ECO:0000259" key="13">
    <source>
        <dbReference type="PROSITE" id="PS50111"/>
    </source>
</evidence>
<comment type="similarity">
    <text evidence="10">Belongs to the methyl-accepting chemotaxis (MCP) protein family.</text>
</comment>
<dbReference type="InterPro" id="IPR003122">
    <property type="entry name" value="Tar_rcpt_lig-bd"/>
</dbReference>
<comment type="subcellular location">
    <subcellularLocation>
        <location evidence="1">Cell inner membrane</location>
        <topology evidence="1">Multi-pass membrane protein</topology>
    </subcellularLocation>
</comment>
<dbReference type="GO" id="GO:0004888">
    <property type="term" value="F:transmembrane signaling receptor activity"/>
    <property type="evidence" value="ECO:0007669"/>
    <property type="project" value="InterPro"/>
</dbReference>
<dbReference type="InterPro" id="IPR004090">
    <property type="entry name" value="Chemotax_Me-accpt_rcpt"/>
</dbReference>
<feature type="transmembrane region" description="Helical" evidence="12">
    <location>
        <begin position="12"/>
        <end position="32"/>
    </location>
</feature>
<dbReference type="EMBL" id="CABPSE010000004">
    <property type="protein sequence ID" value="VVD88148.1"/>
    <property type="molecule type" value="Genomic_DNA"/>
</dbReference>
<dbReference type="Gene3D" id="1.20.120.30">
    <property type="entry name" value="Aspartate receptor, ligand-binding domain"/>
    <property type="match status" value="1"/>
</dbReference>
<proteinExistence type="inferred from homology"/>
<dbReference type="SUPFAM" id="SSF58104">
    <property type="entry name" value="Methyl-accepting chemotaxis protein (MCP) signaling domain"/>
    <property type="match status" value="1"/>
</dbReference>
<accession>A0A5E4TNJ9</accession>
<dbReference type="Pfam" id="PF00672">
    <property type="entry name" value="HAMP"/>
    <property type="match status" value="1"/>
</dbReference>
<dbReference type="PANTHER" id="PTHR43531:SF14">
    <property type="entry name" value="METHYL-ACCEPTING CHEMOTAXIS PROTEIN I-RELATED"/>
    <property type="match status" value="1"/>
</dbReference>
<name>A0A5E4TNJ9_9BURK</name>
<keyword evidence="8 12" id="KW-0472">Membrane</keyword>
<dbReference type="PROSITE" id="PS50885">
    <property type="entry name" value="HAMP"/>
    <property type="match status" value="1"/>
</dbReference>
<keyword evidence="6 12" id="KW-0812">Transmembrane</keyword>
<keyword evidence="9 11" id="KW-0807">Transducer</keyword>
<dbReference type="Proteomes" id="UP000383971">
    <property type="component" value="Unassembled WGS sequence"/>
</dbReference>
<evidence type="ECO:0000256" key="1">
    <source>
        <dbReference type="ARBA" id="ARBA00004429"/>
    </source>
</evidence>
<evidence type="ECO:0000313" key="15">
    <source>
        <dbReference type="EMBL" id="VVD88148.1"/>
    </source>
</evidence>
<dbReference type="Pfam" id="PF02203">
    <property type="entry name" value="TarH"/>
    <property type="match status" value="1"/>
</dbReference>
<dbReference type="Gene3D" id="1.10.287.950">
    <property type="entry name" value="Methyl-accepting chemotaxis protein"/>
    <property type="match status" value="1"/>
</dbReference>
<dbReference type="InterPro" id="IPR003660">
    <property type="entry name" value="HAMP_dom"/>
</dbReference>
<feature type="transmembrane region" description="Helical" evidence="12">
    <location>
        <begin position="186"/>
        <end position="209"/>
    </location>
</feature>
<dbReference type="SMART" id="SM00304">
    <property type="entry name" value="HAMP"/>
    <property type="match status" value="1"/>
</dbReference>
<dbReference type="PROSITE" id="PS50111">
    <property type="entry name" value="CHEMOTAXIS_TRANSDUC_2"/>
    <property type="match status" value="1"/>
</dbReference>
<dbReference type="GO" id="GO:0005886">
    <property type="term" value="C:plasma membrane"/>
    <property type="evidence" value="ECO:0007669"/>
    <property type="project" value="UniProtKB-SubCell"/>
</dbReference>
<dbReference type="GO" id="GO:0007165">
    <property type="term" value="P:signal transduction"/>
    <property type="evidence" value="ECO:0007669"/>
    <property type="project" value="UniProtKB-KW"/>
</dbReference>
<evidence type="ECO:0000256" key="3">
    <source>
        <dbReference type="ARBA" id="ARBA00022481"/>
    </source>
</evidence>
<dbReference type="FunFam" id="1.10.287.950:FF:000001">
    <property type="entry name" value="Methyl-accepting chemotaxis sensory transducer"/>
    <property type="match status" value="1"/>
</dbReference>
<evidence type="ECO:0000256" key="7">
    <source>
        <dbReference type="ARBA" id="ARBA00022989"/>
    </source>
</evidence>
<gene>
    <name evidence="15" type="ORF">PCO31111_01480</name>
</gene>
<dbReference type="GO" id="GO:0006935">
    <property type="term" value="P:chemotaxis"/>
    <property type="evidence" value="ECO:0007669"/>
    <property type="project" value="UniProtKB-KW"/>
</dbReference>
<evidence type="ECO:0000256" key="6">
    <source>
        <dbReference type="ARBA" id="ARBA00022692"/>
    </source>
</evidence>
<keyword evidence="2" id="KW-1003">Cell membrane</keyword>
<dbReference type="InterPro" id="IPR035440">
    <property type="entry name" value="4HB_MCP_dom_sf"/>
</dbReference>
<evidence type="ECO:0000256" key="5">
    <source>
        <dbReference type="ARBA" id="ARBA00022519"/>
    </source>
</evidence>
<dbReference type="Pfam" id="PF00015">
    <property type="entry name" value="MCPsignal"/>
    <property type="match status" value="1"/>
</dbReference>
<dbReference type="InterPro" id="IPR051310">
    <property type="entry name" value="MCP_chemotaxis"/>
</dbReference>
<evidence type="ECO:0000259" key="14">
    <source>
        <dbReference type="PROSITE" id="PS50885"/>
    </source>
</evidence>
<keyword evidence="16" id="KW-1185">Reference proteome</keyword>
<evidence type="ECO:0000313" key="16">
    <source>
        <dbReference type="Proteomes" id="UP000383971"/>
    </source>
</evidence>
<keyword evidence="4" id="KW-0145">Chemotaxis</keyword>
<dbReference type="RefSeq" id="WP_150584357.1">
    <property type="nucleotide sequence ID" value="NZ_CABPSE010000004.1"/>
</dbReference>
<evidence type="ECO:0000256" key="11">
    <source>
        <dbReference type="PROSITE-ProRule" id="PRU00284"/>
    </source>
</evidence>
<evidence type="ECO:0000256" key="2">
    <source>
        <dbReference type="ARBA" id="ARBA00022475"/>
    </source>
</evidence>
<dbReference type="CDD" id="cd11386">
    <property type="entry name" value="MCP_signal"/>
    <property type="match status" value="1"/>
</dbReference>
<keyword evidence="5" id="KW-0997">Cell inner membrane</keyword>
<feature type="domain" description="HAMP" evidence="14">
    <location>
        <begin position="211"/>
        <end position="263"/>
    </location>
</feature>
<evidence type="ECO:0000256" key="10">
    <source>
        <dbReference type="ARBA" id="ARBA00029447"/>
    </source>
</evidence>
<dbReference type="InterPro" id="IPR004089">
    <property type="entry name" value="MCPsignal_dom"/>
</dbReference>
<evidence type="ECO:0000256" key="8">
    <source>
        <dbReference type="ARBA" id="ARBA00023136"/>
    </source>
</evidence>